<evidence type="ECO:0000313" key="3">
    <source>
        <dbReference type="EMBL" id="EGR34375.1"/>
    </source>
</evidence>
<keyword evidence="3" id="KW-0378">Hydrolase</keyword>
<reference evidence="3 4" key="1">
    <citation type="submission" date="2011-07" db="EMBL/GenBank/DDBJ databases">
        <authorList>
            <person name="Coyne R."/>
            <person name="Brami D."/>
            <person name="Johnson J."/>
            <person name="Hostetler J."/>
            <person name="Hannick L."/>
            <person name="Clark T."/>
            <person name="Cassidy-Hanley D."/>
            <person name="Inman J."/>
        </authorList>
    </citation>
    <scope>NUCLEOTIDE SEQUENCE [LARGE SCALE GENOMIC DNA]</scope>
    <source>
        <strain evidence="3 4">G5</strain>
    </source>
</reference>
<dbReference type="InParanoid" id="G0QK77"/>
<keyword evidence="1" id="KW-0479">Metal-binding</keyword>
<dbReference type="OrthoDB" id="449487at2759"/>
<dbReference type="GO" id="GO:0004792">
    <property type="term" value="F:thiosulfate-cyanide sulfurtransferase activity"/>
    <property type="evidence" value="ECO:0007669"/>
    <property type="project" value="UniProtKB-EC"/>
</dbReference>
<dbReference type="InterPro" id="IPR036866">
    <property type="entry name" value="RibonucZ/Hydroxyglut_hydro"/>
</dbReference>
<name>G0QK77_ICHMU</name>
<dbReference type="GO" id="GO:0070813">
    <property type="term" value="P:hydrogen sulfide metabolic process"/>
    <property type="evidence" value="ECO:0007669"/>
    <property type="project" value="TreeGrafter"/>
</dbReference>
<dbReference type="Pfam" id="PF00581">
    <property type="entry name" value="Rhodanese"/>
    <property type="match status" value="2"/>
</dbReference>
<sequence length="487" mass="55726">MEPIINEFKHNQIYIRQYITQCLSQMTYYIESEGKAVIIDPMRDYYRYLEILNDRKAELKYILMTHIHADFVSSHIELQQKTKAPIVYGPTAQVGYKTEIASDGQILELGKIKIKIIHTPGHTNESSCFLLLDENLQEYCVFTGDTLFLGDVGRPDLCQNTVTTKELQAEKLYISLQNKIKTLNSKNIVFPAHGAGSSCGKNISDKTHDILENQLQQNWALQNNLTLDQFIINVTNITDPPIYYFYDAKINKEGYTSQLDEIVKKSYVPLKPIEVKELLKNQNYLLIDCRKNSEFISEYIPYSLFLSLDMPFAQWIGCLVSPSQNIIILVPEDQEKAAILRLARIGYENVKGFLKGGFQAWKKEGFEVKKGQNISSQDLVQKIQKNEKFTLLDVRKPQELESVGKIENSINVELAILQKELEKNNHLFNNNENLYIFCRSGVRSVVAYSILEKFGYQNIVNVLGGFTDVSKFNIPQVIKGQCTANKA</sequence>
<dbReference type="PANTHER" id="PTHR43084:SF1">
    <property type="entry name" value="PERSULFIDE DIOXYGENASE ETHE1, MITOCHONDRIAL"/>
    <property type="match status" value="1"/>
</dbReference>
<feature type="domain" description="Rhodanese" evidence="2">
    <location>
        <begin position="280"/>
        <end position="370"/>
    </location>
</feature>
<evidence type="ECO:0000256" key="1">
    <source>
        <dbReference type="ARBA" id="ARBA00022723"/>
    </source>
</evidence>
<keyword evidence="3" id="KW-0413">Isomerase</keyword>
<dbReference type="SUPFAM" id="SSF56281">
    <property type="entry name" value="Metallo-hydrolase/oxidoreductase"/>
    <property type="match status" value="1"/>
</dbReference>
<accession>G0QK77</accession>
<dbReference type="Pfam" id="PF00753">
    <property type="entry name" value="Lactamase_B"/>
    <property type="match status" value="1"/>
</dbReference>
<dbReference type="SMART" id="SM00849">
    <property type="entry name" value="Lactamase_B"/>
    <property type="match status" value="1"/>
</dbReference>
<dbReference type="CDD" id="cd07724">
    <property type="entry name" value="POD-like_MBL-fold"/>
    <property type="match status" value="1"/>
</dbReference>
<dbReference type="InterPro" id="IPR036873">
    <property type="entry name" value="Rhodanese-like_dom_sf"/>
</dbReference>
<dbReference type="AlphaFoldDB" id="G0QK77"/>
<dbReference type="Gene3D" id="3.40.250.10">
    <property type="entry name" value="Rhodanese-like domain"/>
    <property type="match status" value="2"/>
</dbReference>
<dbReference type="GO" id="GO:0046872">
    <property type="term" value="F:metal ion binding"/>
    <property type="evidence" value="ECO:0007669"/>
    <property type="project" value="UniProtKB-KW"/>
</dbReference>
<dbReference type="GO" id="GO:0050313">
    <property type="term" value="F:sulfur dioxygenase activity"/>
    <property type="evidence" value="ECO:0007669"/>
    <property type="project" value="InterPro"/>
</dbReference>
<dbReference type="InterPro" id="IPR044528">
    <property type="entry name" value="POD-like_MBL-fold"/>
</dbReference>
<dbReference type="CDD" id="cd00158">
    <property type="entry name" value="RHOD"/>
    <property type="match status" value="2"/>
</dbReference>
<keyword evidence="3" id="KW-0808">Transferase</keyword>
<dbReference type="GO" id="GO:0006749">
    <property type="term" value="P:glutathione metabolic process"/>
    <property type="evidence" value="ECO:0007669"/>
    <property type="project" value="InterPro"/>
</dbReference>
<feature type="domain" description="Rhodanese" evidence="2">
    <location>
        <begin position="385"/>
        <end position="478"/>
    </location>
</feature>
<dbReference type="GO" id="GO:0003755">
    <property type="term" value="F:peptidyl-prolyl cis-trans isomerase activity"/>
    <property type="evidence" value="ECO:0007669"/>
    <property type="project" value="UniProtKB-EC"/>
</dbReference>
<dbReference type="STRING" id="857967.G0QK77"/>
<dbReference type="eggNOG" id="KOG0814">
    <property type="taxonomic scope" value="Eukaryota"/>
</dbReference>
<dbReference type="EC" id="5.2.1.8" evidence="3"/>
<organism evidence="3 4">
    <name type="scientific">Ichthyophthirius multifiliis</name>
    <name type="common">White spot disease agent</name>
    <name type="synonym">Ich</name>
    <dbReference type="NCBI Taxonomy" id="5932"/>
    <lineage>
        <taxon>Eukaryota</taxon>
        <taxon>Sar</taxon>
        <taxon>Alveolata</taxon>
        <taxon>Ciliophora</taxon>
        <taxon>Intramacronucleata</taxon>
        <taxon>Oligohymenophorea</taxon>
        <taxon>Hymenostomatida</taxon>
        <taxon>Ophryoglenina</taxon>
        <taxon>Ichthyophthirius</taxon>
    </lineage>
</organism>
<dbReference type="PROSITE" id="PS50206">
    <property type="entry name" value="RHODANESE_3"/>
    <property type="match status" value="2"/>
</dbReference>
<dbReference type="RefSeq" id="XP_004039679.1">
    <property type="nucleotide sequence ID" value="XM_004039631.1"/>
</dbReference>
<dbReference type="PANTHER" id="PTHR43084">
    <property type="entry name" value="PERSULFIDE DIOXYGENASE ETHE1"/>
    <property type="match status" value="1"/>
</dbReference>
<dbReference type="SMART" id="SM00450">
    <property type="entry name" value="RHOD"/>
    <property type="match status" value="2"/>
</dbReference>
<dbReference type="EC" id="2.8.1.1" evidence="3"/>
<dbReference type="InterPro" id="IPR051682">
    <property type="entry name" value="Mito_Persulfide_Diox"/>
</dbReference>
<dbReference type="InterPro" id="IPR001763">
    <property type="entry name" value="Rhodanese-like_dom"/>
</dbReference>
<dbReference type="EC" id="3.1.2.6" evidence="3"/>
<dbReference type="Proteomes" id="UP000008983">
    <property type="component" value="Unassembled WGS sequence"/>
</dbReference>
<proteinExistence type="predicted"/>
<dbReference type="GeneID" id="14910568"/>
<gene>
    <name evidence="3" type="ORF">IMG5_014040</name>
</gene>
<keyword evidence="4" id="KW-1185">Reference proteome</keyword>
<protein>
    <submittedName>
        <fullName evidence="3">Metallo-beta-lactamase protein, putative</fullName>
        <ecNumber evidence="3">2.8.1.1</ecNumber>
        <ecNumber evidence="3">3.1.2.6</ecNumber>
        <ecNumber evidence="3">5.2.1.8</ecNumber>
    </submittedName>
</protein>
<dbReference type="Gene3D" id="3.60.15.10">
    <property type="entry name" value="Ribonuclease Z/Hydroxyacylglutathione hydrolase-like"/>
    <property type="match status" value="1"/>
</dbReference>
<dbReference type="OMA" id="QVWPGHG"/>
<evidence type="ECO:0000313" key="4">
    <source>
        <dbReference type="Proteomes" id="UP000008983"/>
    </source>
</evidence>
<dbReference type="EMBL" id="GL983136">
    <property type="protein sequence ID" value="EGR34375.1"/>
    <property type="molecule type" value="Genomic_DNA"/>
</dbReference>
<dbReference type="GO" id="GO:0004416">
    <property type="term" value="F:hydroxyacylglutathione hydrolase activity"/>
    <property type="evidence" value="ECO:0007669"/>
    <property type="project" value="UniProtKB-EC"/>
</dbReference>
<dbReference type="SUPFAM" id="SSF52821">
    <property type="entry name" value="Rhodanese/Cell cycle control phosphatase"/>
    <property type="match status" value="2"/>
</dbReference>
<dbReference type="InterPro" id="IPR001279">
    <property type="entry name" value="Metallo-B-lactamas"/>
</dbReference>
<evidence type="ECO:0000259" key="2">
    <source>
        <dbReference type="PROSITE" id="PS50206"/>
    </source>
</evidence>